<evidence type="ECO:0000313" key="3">
    <source>
        <dbReference type="Proteomes" id="UP000674318"/>
    </source>
</evidence>
<accession>A0A836LEC4</accession>
<feature type="compositionally biased region" description="Polar residues" evidence="1">
    <location>
        <begin position="1060"/>
        <end position="1070"/>
    </location>
</feature>
<gene>
    <name evidence="2" type="ORF">JKF63_06130</name>
</gene>
<feature type="region of interest" description="Disordered" evidence="1">
    <location>
        <begin position="263"/>
        <end position="282"/>
    </location>
</feature>
<dbReference type="PANTHER" id="PTHR46388:SF2">
    <property type="entry name" value="NHL REPEAT-CONTAINING PROTEIN 2"/>
    <property type="match status" value="1"/>
</dbReference>
<reference evidence="2 3" key="1">
    <citation type="submission" date="2021-02" db="EMBL/GenBank/DDBJ databases">
        <title>Porcisia hertigi Genome sequencing and assembly.</title>
        <authorList>
            <person name="Almutairi H."/>
            <person name="Gatherer D."/>
        </authorList>
    </citation>
    <scope>NUCLEOTIDE SEQUENCE [LARGE SCALE GENOMIC DNA]</scope>
    <source>
        <strain evidence="2 3">C119</strain>
    </source>
</reference>
<feature type="compositionally biased region" description="Low complexity" evidence="1">
    <location>
        <begin position="413"/>
        <end position="423"/>
    </location>
</feature>
<feature type="compositionally biased region" description="Basic and acidic residues" evidence="1">
    <location>
        <begin position="428"/>
        <end position="444"/>
    </location>
</feature>
<feature type="compositionally biased region" description="Low complexity" evidence="1">
    <location>
        <begin position="1161"/>
        <end position="1176"/>
    </location>
</feature>
<feature type="region of interest" description="Disordered" evidence="1">
    <location>
        <begin position="1663"/>
        <end position="1684"/>
    </location>
</feature>
<evidence type="ECO:0000313" key="2">
    <source>
        <dbReference type="EMBL" id="KAG5509121.1"/>
    </source>
</evidence>
<feature type="compositionally biased region" description="Basic and acidic residues" evidence="1">
    <location>
        <begin position="194"/>
        <end position="205"/>
    </location>
</feature>
<feature type="compositionally biased region" description="Polar residues" evidence="1">
    <location>
        <begin position="1273"/>
        <end position="1288"/>
    </location>
</feature>
<feature type="region of interest" description="Disordered" evidence="1">
    <location>
        <begin position="349"/>
        <end position="369"/>
    </location>
</feature>
<comment type="caution">
    <text evidence="2">The sequence shown here is derived from an EMBL/GenBank/DDBJ whole genome shotgun (WGS) entry which is preliminary data.</text>
</comment>
<dbReference type="GeneID" id="94292158"/>
<feature type="compositionally biased region" description="Polar residues" evidence="1">
    <location>
        <begin position="445"/>
        <end position="472"/>
    </location>
</feature>
<feature type="region of interest" description="Disordered" evidence="1">
    <location>
        <begin position="639"/>
        <end position="730"/>
    </location>
</feature>
<feature type="region of interest" description="Disordered" evidence="1">
    <location>
        <begin position="386"/>
        <end position="472"/>
    </location>
</feature>
<dbReference type="OrthoDB" id="273823at2759"/>
<sequence length="2241" mass="238045">MLFVPLDTYHFLLTYHDVDLAGQLDRNCDKHTAVTVAERLSADSPGRRPPRSGICVVRRLEGELRGVDTASSFTTAAPVSTPCPTLSHVVHGLPLDAFDGWVRDYTVYGLRCNEAVLRAAWEDKTCERGWGASPVPMGAMMETEQSAASARKAVSSDSLCDNPDDVDLAVLHESCSEDAAVDGAAAAEGAGAAKETRARSGEEAVTRASGDAEPAAMVSPSLDRLNCSSTTSSGITAFTPSASIERSGNKNSLGGVEVTTEVAERESGGVPDTISVSQMSTRSQMQQKNVLWDEERAPAERAAEQLRHRFLVSDSAQHAIWALEVCLPAMEVRALSPAEFYASEIEDGHARGEPEAPIQGENGEEGAMDAPPLELALPRKRSAVTAAQGGIMPSSHRGSATGSYRVHASRLRSPSPTNPSTPSATGDADDRGNSPHAGGDERRCTTSVRTQSTAVSCSSTQHLGRPASSASRSLAMAEATTTPLIGGGRGFVDGHFSLARFCSPGALCWRIDEEEEDDDDEKGHTHHGMVVESEEIHGRRARLSVQHRRDDPIADAARRRHCTVLFISDMGNCAIRYADFGNRLVRTITGVNGVPGYRDGSCMSSMLRGATALAWCSAGLIFTDGANNVVRLITDIGGRRKSREKRDSGEDTPETAADDSSACCATRATASKRRSSRESEVLQESATTTEEPPCVEEKPVDEERRAHPFIAEESQNGALQGMPPPSAWKRKSPAVVVPRVWTLAGCTSKTSIDQSTGGVDANVASYVDCAVPSRARFGYISDMALWTDETGDTQVLLVDQTHHALRILDAHRGVSTYVGPLDYEAMSTVSPSTASTSAANSLPPGLVFPCCLTVGALIKERSPALLSATATATAATMITPQPYLYSSSPLLFTASAVTSAVSMLLPISRCSAPTSCNLHENQSRSTSTEAREAEAMCLSNVDNATKFDAIRGALELGVATEGRRVIGEAATPSLKHLVVCWGEDEATDDEAESSHAAPRRSSVASGQQALQYLRMRFPWLLPPSVPLLSSRLVAACTCHVSGKRRGTTAPTAGSKALGVHSQTGSNSHSAHIQEGAHPDGVDGIRRGVTTTGRPLPQQQRLLFQDPTRHSPMATCRYTSATAPAAAAAKEVVTASLNTHSRDVGGDGAAPVDRPEVGGGRSSSSSSKRSNPYRASSPLSPNDNLKTVEGEEGEQVTPGGDVGGGRRPVAKWLPPPLKSVSRSPSNTRGQQQQQQEEKSHADLAGSPSNGTAATYAGQFQEWSSEQRQKRLRSTLENSDSTSMLDTSPGGTPPVLDGRRQQMEGDGRHGFSPRGPQSAKCGSLEQTDLLLTPSSARSPRAHPTSSNKLSSRGSPPLTPRAMVAHQLMQRRRSSRSNTAPHVRSVEREASGSTSGPRTAVVDAHGVCPPPPQTKRKDGSVVGAASAEPPRVPAVPDRRTVQPCRADAHLHDVYDMAVRQLFRIYDYLAKKVVTTKAAASRNCNNEGSPWATHQPHQVVQYSMSFAAFLRFFVLTGYGDYLSEVAAAAVDAHGKDDVDPRAAARVHSAPSPMSMLCRLTQVQPGGGGGDNAPQWRSACRKPGIAHPKPSLPPNVMVVPLATTDLRAIAAALYACGVRQKGYHTVTQMDFQSFRRVALLLYTWARTARCAETAKRANTTDDVAVECGRGSGHRKTGGQNSAGGGSRRCPTRGGTTVAAFAYVDAVPSLDALSSSEVVAAYTEVYERAVRCIPALAMSYGREATNKGDEDDDGEARAVDRAKERSDEIQHDRQVNAMCAADSVAAPPSEVGAGSRGVDRELVDLDEAATPPLSPIAATAVAGDVSCLAIDGNAVVKSRKYAVMETPSTLGNADDATNLFPTGRLTPCETLALDALLRLLQSNEATFAQLFEAYSVPITVHRSPQYESPSSAAAAASASASNTCSVLMCSPEASLVLRDGREAAVRRQRRASATFVAPTASGTSSVPVAPPVIAHRDHRTGASAHGMPSTMPGLAKTVAGVDVEHGSAALSGISTTQQDVSWKVRQLCTMSAAESKDIYERTSHVLRVVTFKLFVELWRTLDVFPSLMRKGAMEQAFYDALTTPMLRGSKPPQPGCTSGAPMPQGQLQPPLNRPGALAHRHVIELLCAHGGLPYACFVESFVRVALTVFSHEVDRIAYPTATAKTAGLMQWCNKQVTLGLVAKRVQQQHSAVATGRHDSNKRSSSMISMDATPGLFSATPATRTARVAGAFPNQLRLFRLPPAAKTR</sequence>
<feature type="region of interest" description="Disordered" evidence="1">
    <location>
        <begin position="1139"/>
        <end position="1434"/>
    </location>
</feature>
<feature type="compositionally biased region" description="Basic and acidic residues" evidence="1">
    <location>
        <begin position="695"/>
        <end position="706"/>
    </location>
</feature>
<protein>
    <submittedName>
        <fullName evidence="2">Uncharacterized protein</fullName>
    </submittedName>
</protein>
<feature type="region of interest" description="Disordered" evidence="1">
    <location>
        <begin position="187"/>
        <end position="214"/>
    </location>
</feature>
<feature type="region of interest" description="Disordered" evidence="1">
    <location>
        <begin position="1043"/>
        <end position="1081"/>
    </location>
</feature>
<dbReference type="EMBL" id="JAFJZO010000015">
    <property type="protein sequence ID" value="KAG5509121.1"/>
    <property type="molecule type" value="Genomic_DNA"/>
</dbReference>
<name>A0A836LEC4_9TRYP</name>
<dbReference type="KEGG" id="phet:94292158"/>
<dbReference type="PANTHER" id="PTHR46388">
    <property type="entry name" value="NHL REPEAT-CONTAINING PROTEIN 2"/>
    <property type="match status" value="1"/>
</dbReference>
<dbReference type="RefSeq" id="XP_067758428.1">
    <property type="nucleotide sequence ID" value="XM_067902081.1"/>
</dbReference>
<feature type="compositionally biased region" description="Low complexity" evidence="1">
    <location>
        <begin position="660"/>
        <end position="669"/>
    </location>
</feature>
<dbReference type="Proteomes" id="UP000674318">
    <property type="component" value="Unassembled WGS sequence"/>
</dbReference>
<feature type="compositionally biased region" description="Polar residues" evidence="1">
    <location>
        <begin position="1330"/>
        <end position="1351"/>
    </location>
</feature>
<feature type="compositionally biased region" description="Polar residues" evidence="1">
    <location>
        <begin position="1219"/>
        <end position="1228"/>
    </location>
</feature>
<proteinExistence type="predicted"/>
<feature type="compositionally biased region" description="Basic and acidic residues" evidence="1">
    <location>
        <begin position="1295"/>
        <end position="1307"/>
    </location>
</feature>
<evidence type="ECO:0000256" key="1">
    <source>
        <dbReference type="SAM" id="MobiDB-lite"/>
    </source>
</evidence>
<feature type="region of interest" description="Disordered" evidence="1">
    <location>
        <begin position="1738"/>
        <end position="1763"/>
    </location>
</feature>
<feature type="compositionally biased region" description="Basic and acidic residues" evidence="1">
    <location>
        <begin position="1749"/>
        <end position="1763"/>
    </location>
</feature>
<organism evidence="2 3">
    <name type="scientific">Porcisia hertigi</name>
    <dbReference type="NCBI Taxonomy" id="2761500"/>
    <lineage>
        <taxon>Eukaryota</taxon>
        <taxon>Discoba</taxon>
        <taxon>Euglenozoa</taxon>
        <taxon>Kinetoplastea</taxon>
        <taxon>Metakinetoplastina</taxon>
        <taxon>Trypanosomatida</taxon>
        <taxon>Trypanosomatidae</taxon>
        <taxon>Leishmaniinae</taxon>
        <taxon>Porcisia</taxon>
    </lineage>
</organism>
<keyword evidence="3" id="KW-1185">Reference proteome</keyword>